<keyword evidence="1" id="KW-0805">Transcription regulation</keyword>
<protein>
    <submittedName>
        <fullName evidence="5">DNA-binding CsgD family transcriptional regulator</fullName>
    </submittedName>
</protein>
<evidence type="ECO:0000256" key="1">
    <source>
        <dbReference type="ARBA" id="ARBA00023015"/>
    </source>
</evidence>
<dbReference type="Pfam" id="PF00196">
    <property type="entry name" value="GerE"/>
    <property type="match status" value="1"/>
</dbReference>
<dbReference type="GO" id="GO:0003677">
    <property type="term" value="F:DNA binding"/>
    <property type="evidence" value="ECO:0007669"/>
    <property type="project" value="UniProtKB-KW"/>
</dbReference>
<organism evidence="5 6">
    <name type="scientific">Haloferula luteola</name>
    <dbReference type="NCBI Taxonomy" id="595692"/>
    <lineage>
        <taxon>Bacteria</taxon>
        <taxon>Pseudomonadati</taxon>
        <taxon>Verrucomicrobiota</taxon>
        <taxon>Verrucomicrobiia</taxon>
        <taxon>Verrucomicrobiales</taxon>
        <taxon>Verrucomicrobiaceae</taxon>
        <taxon>Haloferula</taxon>
    </lineage>
</organism>
<comment type="caution">
    <text evidence="5">The sequence shown here is derived from an EMBL/GenBank/DDBJ whole genome shotgun (WGS) entry which is preliminary data.</text>
</comment>
<dbReference type="SMART" id="SM00421">
    <property type="entry name" value="HTH_LUXR"/>
    <property type="match status" value="1"/>
</dbReference>
<evidence type="ECO:0000256" key="3">
    <source>
        <dbReference type="ARBA" id="ARBA00023163"/>
    </source>
</evidence>
<keyword evidence="2 5" id="KW-0238">DNA-binding</keyword>
<dbReference type="GO" id="GO:0006355">
    <property type="term" value="P:regulation of DNA-templated transcription"/>
    <property type="evidence" value="ECO:0007669"/>
    <property type="project" value="InterPro"/>
</dbReference>
<proteinExistence type="predicted"/>
<evidence type="ECO:0000259" key="4">
    <source>
        <dbReference type="PROSITE" id="PS50043"/>
    </source>
</evidence>
<dbReference type="InterPro" id="IPR036388">
    <property type="entry name" value="WH-like_DNA-bd_sf"/>
</dbReference>
<keyword evidence="6" id="KW-1185">Reference proteome</keyword>
<sequence length="389" mass="43534">MPRTRTLPRSQPVFPASVHDPVLGPELLKLHAAMELDPLWSAMLRLIDLCVPCRDVIAALPCEGIQPMIIRSTIPGDPDEYWGRINRAEPPLGAMVAQHPGLRLADIDEQFSDEELKATRFWKEIMEPDGWRHSVALLAWDGPRLVGHVGLNREAAQGRFTVEEKALLVELQPHFEVAMNRVAAWSRERRVRQMLAECMEHPLEGVVLLDLQGRQMHHNRAARAACDRWNDHPSDSRGAVHLPPEISAAAAEIVSGFLEAMRDHPRPGAVEVELDHPSLPGLSARLRVVEPARQANWPYVMVTFSRRVGAAQHMPVFRLTSSEHRVALLVAGGLRNEEVARELSVSVHTIRSHLREIFAKLGVRHRGELSRHLAVTDASLPTAELEEGF</sequence>
<dbReference type="SUPFAM" id="SSF46894">
    <property type="entry name" value="C-terminal effector domain of the bipartite response regulators"/>
    <property type="match status" value="1"/>
</dbReference>
<dbReference type="AlphaFoldDB" id="A0A840V7K6"/>
<evidence type="ECO:0000313" key="6">
    <source>
        <dbReference type="Proteomes" id="UP000557717"/>
    </source>
</evidence>
<evidence type="ECO:0000256" key="2">
    <source>
        <dbReference type="ARBA" id="ARBA00023125"/>
    </source>
</evidence>
<dbReference type="EMBL" id="JACHFD010000019">
    <property type="protein sequence ID" value="MBB5353026.1"/>
    <property type="molecule type" value="Genomic_DNA"/>
</dbReference>
<dbReference type="CDD" id="cd06170">
    <property type="entry name" value="LuxR_C_like"/>
    <property type="match status" value="1"/>
</dbReference>
<name>A0A840V7K6_9BACT</name>
<dbReference type="InterPro" id="IPR039420">
    <property type="entry name" value="WalR-like"/>
</dbReference>
<accession>A0A840V7K6</accession>
<reference evidence="5 6" key="1">
    <citation type="submission" date="2020-08" db="EMBL/GenBank/DDBJ databases">
        <title>Genomic Encyclopedia of Type Strains, Phase IV (KMG-IV): sequencing the most valuable type-strain genomes for metagenomic binning, comparative biology and taxonomic classification.</title>
        <authorList>
            <person name="Goeker M."/>
        </authorList>
    </citation>
    <scope>NUCLEOTIDE SEQUENCE [LARGE SCALE GENOMIC DNA]</scope>
    <source>
        <strain evidence="5 6">YC6886</strain>
    </source>
</reference>
<dbReference type="RefSeq" id="WP_184020536.1">
    <property type="nucleotide sequence ID" value="NZ_JACHFD010000019.1"/>
</dbReference>
<feature type="domain" description="HTH luxR-type" evidence="4">
    <location>
        <begin position="312"/>
        <end position="377"/>
    </location>
</feature>
<dbReference type="Gene3D" id="1.10.10.10">
    <property type="entry name" value="Winged helix-like DNA-binding domain superfamily/Winged helix DNA-binding domain"/>
    <property type="match status" value="1"/>
</dbReference>
<dbReference type="PANTHER" id="PTHR43214">
    <property type="entry name" value="TWO-COMPONENT RESPONSE REGULATOR"/>
    <property type="match status" value="1"/>
</dbReference>
<dbReference type="InterPro" id="IPR016032">
    <property type="entry name" value="Sig_transdc_resp-reg_C-effctor"/>
</dbReference>
<dbReference type="InterPro" id="IPR000792">
    <property type="entry name" value="Tscrpt_reg_LuxR_C"/>
</dbReference>
<dbReference type="PROSITE" id="PS50043">
    <property type="entry name" value="HTH_LUXR_2"/>
    <property type="match status" value="1"/>
</dbReference>
<dbReference type="Proteomes" id="UP000557717">
    <property type="component" value="Unassembled WGS sequence"/>
</dbReference>
<gene>
    <name evidence="5" type="ORF">HNR46_003279</name>
</gene>
<evidence type="ECO:0000313" key="5">
    <source>
        <dbReference type="EMBL" id="MBB5353026.1"/>
    </source>
</evidence>
<dbReference type="PRINTS" id="PR00038">
    <property type="entry name" value="HTHLUXR"/>
</dbReference>
<dbReference type="PANTHER" id="PTHR43214:SF41">
    <property type="entry name" value="NITRATE_NITRITE RESPONSE REGULATOR PROTEIN NARP"/>
    <property type="match status" value="1"/>
</dbReference>
<keyword evidence="3" id="KW-0804">Transcription</keyword>